<evidence type="ECO:0000259" key="3">
    <source>
        <dbReference type="Pfam" id="PF02805"/>
    </source>
</evidence>
<dbReference type="GO" id="GO:0008270">
    <property type="term" value="F:zinc ion binding"/>
    <property type="evidence" value="ECO:0007669"/>
    <property type="project" value="InterPro"/>
</dbReference>
<dbReference type="Proteomes" id="UP000466794">
    <property type="component" value="Unassembled WGS sequence"/>
</dbReference>
<gene>
    <name evidence="4" type="ORF">GPX89_27585</name>
</gene>
<organism evidence="4 5">
    <name type="scientific">Nocardia terrae</name>
    <dbReference type="NCBI Taxonomy" id="2675851"/>
    <lineage>
        <taxon>Bacteria</taxon>
        <taxon>Bacillati</taxon>
        <taxon>Actinomycetota</taxon>
        <taxon>Actinomycetes</taxon>
        <taxon>Mycobacteriales</taxon>
        <taxon>Nocardiaceae</taxon>
        <taxon>Nocardia</taxon>
    </lineage>
</organism>
<dbReference type="InterPro" id="IPR004026">
    <property type="entry name" value="Ada_DNA_repair_Zn-bd"/>
</dbReference>
<dbReference type="Gene3D" id="3.40.10.10">
    <property type="entry name" value="DNA Methylphosphotriester Repair Domain"/>
    <property type="match status" value="1"/>
</dbReference>
<evidence type="ECO:0000313" key="5">
    <source>
        <dbReference type="Proteomes" id="UP000466794"/>
    </source>
</evidence>
<dbReference type="RefSeq" id="WP_407939489.1">
    <property type="nucleotide sequence ID" value="NZ_WRPP01000005.1"/>
</dbReference>
<proteinExistence type="predicted"/>
<dbReference type="GO" id="GO:0006281">
    <property type="term" value="P:DNA repair"/>
    <property type="evidence" value="ECO:0007669"/>
    <property type="project" value="InterPro"/>
</dbReference>
<keyword evidence="1" id="KW-0010">Activator</keyword>
<sequence>MEYTLLGPDGRSYRSSTPGTLGGHRRLRIYGRLDCPAALRALSRGGYARHRVFFADERSAIAAGYRPCAVCSRAAYREWRVHDGN</sequence>
<feature type="domain" description="Ada DNA repair metal-binding" evidence="3">
    <location>
        <begin position="23"/>
        <end position="72"/>
    </location>
</feature>
<dbReference type="InterPro" id="IPR035451">
    <property type="entry name" value="Ada-like_dom_sf"/>
</dbReference>
<dbReference type="Pfam" id="PF02805">
    <property type="entry name" value="Ada_Zn_binding"/>
    <property type="match status" value="1"/>
</dbReference>
<protein>
    <submittedName>
        <fullName evidence="4">Metal-binding protein</fullName>
    </submittedName>
</protein>
<evidence type="ECO:0000256" key="1">
    <source>
        <dbReference type="ARBA" id="ARBA00023159"/>
    </source>
</evidence>
<feature type="region of interest" description="Disordered" evidence="2">
    <location>
        <begin position="1"/>
        <end position="20"/>
    </location>
</feature>
<name>A0A7K1V4D8_9NOCA</name>
<accession>A0A7K1V4D8</accession>
<dbReference type="GO" id="GO:0006355">
    <property type="term" value="P:regulation of DNA-templated transcription"/>
    <property type="evidence" value="ECO:0007669"/>
    <property type="project" value="InterPro"/>
</dbReference>
<dbReference type="EMBL" id="WRPP01000005">
    <property type="protein sequence ID" value="MVU80998.1"/>
    <property type="molecule type" value="Genomic_DNA"/>
</dbReference>
<dbReference type="SUPFAM" id="SSF57884">
    <property type="entry name" value="Ada DNA repair protein, N-terminal domain (N-Ada 10)"/>
    <property type="match status" value="1"/>
</dbReference>
<dbReference type="GO" id="GO:0008168">
    <property type="term" value="F:methyltransferase activity"/>
    <property type="evidence" value="ECO:0007669"/>
    <property type="project" value="InterPro"/>
</dbReference>
<comment type="caution">
    <text evidence="4">The sequence shown here is derived from an EMBL/GenBank/DDBJ whole genome shotgun (WGS) entry which is preliminary data.</text>
</comment>
<dbReference type="AlphaFoldDB" id="A0A7K1V4D8"/>
<keyword evidence="5" id="KW-1185">Reference proteome</keyword>
<dbReference type="GO" id="GO:0003677">
    <property type="term" value="F:DNA binding"/>
    <property type="evidence" value="ECO:0007669"/>
    <property type="project" value="InterPro"/>
</dbReference>
<evidence type="ECO:0000256" key="2">
    <source>
        <dbReference type="SAM" id="MobiDB-lite"/>
    </source>
</evidence>
<evidence type="ECO:0000313" key="4">
    <source>
        <dbReference type="EMBL" id="MVU80998.1"/>
    </source>
</evidence>
<reference evidence="4 5" key="1">
    <citation type="submission" date="2019-12" db="EMBL/GenBank/DDBJ databases">
        <title>Nocardia sp. nov. ET3-3 isolated from soil.</title>
        <authorList>
            <person name="Kanchanasin P."/>
            <person name="Tanasupawat S."/>
            <person name="Yuki M."/>
            <person name="Kudo T."/>
        </authorList>
    </citation>
    <scope>NUCLEOTIDE SEQUENCE [LARGE SCALE GENOMIC DNA]</scope>
    <source>
        <strain evidence="4 5">ET3-3</strain>
    </source>
</reference>